<dbReference type="Gene3D" id="3.40.50.300">
    <property type="entry name" value="P-loop containing nucleotide triphosphate hydrolases"/>
    <property type="match status" value="1"/>
</dbReference>
<dbReference type="SUPFAM" id="SSF52540">
    <property type="entry name" value="P-loop containing nucleoside triphosphate hydrolases"/>
    <property type="match status" value="1"/>
</dbReference>
<dbReference type="Pfam" id="PF20703">
    <property type="entry name" value="nSTAND1"/>
    <property type="match status" value="1"/>
</dbReference>
<dbReference type="SUPFAM" id="SSF141571">
    <property type="entry name" value="Pentapeptide repeat-like"/>
    <property type="match status" value="1"/>
</dbReference>
<keyword evidence="3" id="KW-1185">Reference proteome</keyword>
<dbReference type="InterPro" id="IPR049052">
    <property type="entry name" value="nSTAND1"/>
</dbReference>
<evidence type="ECO:0000313" key="2">
    <source>
        <dbReference type="EMBL" id="GFG67925.1"/>
    </source>
</evidence>
<comment type="caution">
    <text evidence="2">The sequence shown here is derived from an EMBL/GenBank/DDBJ whole genome shotgun (WGS) entry which is preliminary data.</text>
</comment>
<evidence type="ECO:0000259" key="1">
    <source>
        <dbReference type="Pfam" id="PF20703"/>
    </source>
</evidence>
<accession>A0ABQ1BW33</accession>
<feature type="domain" description="Novel STAND NTPase 1" evidence="1">
    <location>
        <begin position="30"/>
        <end position="272"/>
    </location>
</feature>
<protein>
    <recommendedName>
        <fullName evidence="1">Novel STAND NTPase 1 domain-containing protein</fullName>
    </recommendedName>
</protein>
<name>A0ABQ1BW33_9MYCO</name>
<gene>
    <name evidence="2" type="ORF">MKUB_54150</name>
</gene>
<dbReference type="Proteomes" id="UP000465306">
    <property type="component" value="Unassembled WGS sequence"/>
</dbReference>
<reference evidence="2 3" key="1">
    <citation type="journal article" date="2019" name="Emerg. Microbes Infect.">
        <title>Comprehensive subspecies identification of 175 nontuberculous mycobacteria species based on 7547 genomic profiles.</title>
        <authorList>
            <person name="Matsumoto Y."/>
            <person name="Kinjo T."/>
            <person name="Motooka D."/>
            <person name="Nabeya D."/>
            <person name="Jung N."/>
            <person name="Uechi K."/>
            <person name="Horii T."/>
            <person name="Iida T."/>
            <person name="Fujita J."/>
            <person name="Nakamura S."/>
        </authorList>
    </citation>
    <scope>NUCLEOTIDE SEQUENCE [LARGE SCALE GENOMIC DNA]</scope>
    <source>
        <strain evidence="2 3">JCM 13573</strain>
    </source>
</reference>
<proteinExistence type="predicted"/>
<sequence length="850" mass="93731">MSLLRNWRTELAHIDNCPWPGPRPMTDLAQGANALHGRDADAHEFARRVQDHSVVVFTGASGVGKTSALYMAVRPQLERSGFAVMLCDTWNPPDDFDPATLIETQVSAQLPRGVRLGDEQPSLIEQLDRYYPDRAVVVLDQFEELIRYKPSAYQKLLEWIKETTETSRVRIVVSLRIEYEHELAGRAGLQIAPFQMTRYELAPITDAEIIEQIIRAATTSSGRPAASDEAVGHLVTAWEETVHSPGWSEVGLLHLQATLYSLWSTKTGHRIEGVDVQKMIRKSGATAFNASQPANVGLFEYGLSTSVEVALNHCREACLPAGIDTALATRTRELVVNMAAHLSSGGYKISLDRDELADRVVMGTSAPVAKAARSALASRVDSAGSADLDEDQRDWLAVRRSELLDSSRLHGGTWPWELDPEDSTGGALLGLRPVDSMLEELRSFHFALEWLRTCALIRMTSTEPGRVMVSLIHDRFAAGLSRWSETVRTGSEEAIARVSAIRGAILDWSSERHSESADHEMRTGSNRTRVIANVRWAYCTITKSFEKTTFVSCDFRGSTFHNCQFEGVSFVNCLLDDVEFVDCHIVGQPDALPADLTTEQKEKQPSFHVQAPQLVPILNRYRETNIAGSMLFSETAGLAAVPVPTGHTHARLVPFEPQLGGLTMFGGRLSSLKLRSCVFPQNGKLSLRHVAGTSVELAEQSEARLEVFAAALRGLTITIPIGMLTDPTAGVETTRPDNWFEVSVRDSRIINTWIGPGINGAAEFYNCRVWQLFNGSDSFSVTLPNSPVLGAVNVDESEDLIPVRIEAGTLGGIRDEVLEASLLIDYRSRPAKYEVTHEGERQPRPHLPAH</sequence>
<dbReference type="Gene3D" id="2.160.20.80">
    <property type="entry name" value="E3 ubiquitin-protein ligase SopA"/>
    <property type="match status" value="1"/>
</dbReference>
<evidence type="ECO:0000313" key="3">
    <source>
        <dbReference type="Proteomes" id="UP000465306"/>
    </source>
</evidence>
<dbReference type="InterPro" id="IPR027417">
    <property type="entry name" value="P-loop_NTPase"/>
</dbReference>
<organism evidence="2 3">
    <name type="scientific">Mycobacterium kubicae</name>
    <dbReference type="NCBI Taxonomy" id="120959"/>
    <lineage>
        <taxon>Bacteria</taxon>
        <taxon>Bacillati</taxon>
        <taxon>Actinomycetota</taxon>
        <taxon>Actinomycetes</taxon>
        <taxon>Mycobacteriales</taxon>
        <taxon>Mycobacteriaceae</taxon>
        <taxon>Mycobacterium</taxon>
        <taxon>Mycobacterium simiae complex</taxon>
    </lineage>
</organism>
<dbReference type="EMBL" id="BLKU01000005">
    <property type="protein sequence ID" value="GFG67925.1"/>
    <property type="molecule type" value="Genomic_DNA"/>
</dbReference>